<reference evidence="3" key="1">
    <citation type="submission" date="2017-04" db="EMBL/GenBank/DDBJ databases">
        <title>Function of individual gut microbiota members based on whole genome sequencing of pure cultures obtained from chicken caecum.</title>
        <authorList>
            <person name="Medvecky M."/>
            <person name="Cejkova D."/>
            <person name="Polansky O."/>
            <person name="Karasova D."/>
            <person name="Kubasova T."/>
            <person name="Cizek A."/>
            <person name="Rychlik I."/>
        </authorList>
    </citation>
    <scope>NUCLEOTIDE SEQUENCE [LARGE SCALE GENOMIC DNA]</scope>
    <source>
        <strain evidence="3">An179</strain>
    </source>
</reference>
<evidence type="ECO:0000313" key="3">
    <source>
        <dbReference type="Proteomes" id="UP000195326"/>
    </source>
</evidence>
<dbReference type="InterPro" id="IPR014729">
    <property type="entry name" value="Rossmann-like_a/b/a_fold"/>
</dbReference>
<organism evidence="2 3">
    <name type="scientific">Butyricicoccus pullicaecorum</name>
    <dbReference type="NCBI Taxonomy" id="501571"/>
    <lineage>
        <taxon>Bacteria</taxon>
        <taxon>Bacillati</taxon>
        <taxon>Bacillota</taxon>
        <taxon>Clostridia</taxon>
        <taxon>Eubacteriales</taxon>
        <taxon>Butyricicoccaceae</taxon>
        <taxon>Butyricicoccus</taxon>
    </lineage>
</organism>
<evidence type="ECO:0000259" key="1">
    <source>
        <dbReference type="Pfam" id="PF01507"/>
    </source>
</evidence>
<dbReference type="Pfam" id="PF01507">
    <property type="entry name" value="PAPS_reduct"/>
    <property type="match status" value="1"/>
</dbReference>
<dbReference type="GO" id="GO:0003824">
    <property type="term" value="F:catalytic activity"/>
    <property type="evidence" value="ECO:0007669"/>
    <property type="project" value="InterPro"/>
</dbReference>
<dbReference type="EMBL" id="NFKL01000007">
    <property type="protein sequence ID" value="OUP59139.1"/>
    <property type="molecule type" value="Genomic_DNA"/>
</dbReference>
<dbReference type="Gene3D" id="3.40.50.620">
    <property type="entry name" value="HUPs"/>
    <property type="match status" value="1"/>
</dbReference>
<dbReference type="InterPro" id="IPR050128">
    <property type="entry name" value="Sulfate_adenylyltrnsfr_sub2"/>
</dbReference>
<gene>
    <name evidence="2" type="ORF">B5F15_06195</name>
</gene>
<dbReference type="AlphaFoldDB" id="A0A1Y4LU27"/>
<proteinExistence type="predicted"/>
<dbReference type="SUPFAM" id="SSF52402">
    <property type="entry name" value="Adenine nucleotide alpha hydrolases-like"/>
    <property type="match status" value="1"/>
</dbReference>
<name>A0A1Y4LU27_9FIRM</name>
<dbReference type="InterPro" id="IPR002500">
    <property type="entry name" value="PAPS_reduct_dom"/>
</dbReference>
<evidence type="ECO:0000313" key="2">
    <source>
        <dbReference type="EMBL" id="OUP59139.1"/>
    </source>
</evidence>
<dbReference type="PANTHER" id="PTHR43196">
    <property type="entry name" value="SULFATE ADENYLYLTRANSFERASE SUBUNIT 2"/>
    <property type="match status" value="1"/>
</dbReference>
<dbReference type="Proteomes" id="UP000195326">
    <property type="component" value="Unassembled WGS sequence"/>
</dbReference>
<dbReference type="PANTHER" id="PTHR43196:SF2">
    <property type="entry name" value="PHOSPHOADENOSINE PHOSPHOSULFATE REDUCTASE"/>
    <property type="match status" value="1"/>
</dbReference>
<protein>
    <submittedName>
        <fullName evidence="2">Adenylyl-sulfate reductase</fullName>
    </submittedName>
</protein>
<accession>A0A1Y4LU27</accession>
<comment type="caution">
    <text evidence="2">The sequence shown here is derived from an EMBL/GenBank/DDBJ whole genome shotgun (WGS) entry which is preliminary data.</text>
</comment>
<feature type="domain" description="Phosphoadenosine phosphosulphate reductase" evidence="1">
    <location>
        <begin position="26"/>
        <end position="221"/>
    </location>
</feature>
<sequence length="290" mass="33702">MDKECAAIERLRVGAEMSETYYEQPLIITTSGGKDSDVCLHLAQAAGINYEVQHNHTTADAPETVRHVRETFRKLEEKEIKCTINWPTYKGQPVTMWSLIPQKLMPPTRVVRYCCDVLKEQGGKNRMICTGVRWAESTARKNNRAAFERLHRDREKRMLLSDNDDKRRLFENCQLKAKRVVNPIIDWTDEDVWAYIESEHIQMNPLYCEGQHRVGCIGCPVAGRKGRELEFARWPTYKGAYIRAFDRMIEGRKARGLETEWQTGTDAFDWWMGYDVLPGQMDFDEVMNDG</sequence>